<evidence type="ECO:0000313" key="16">
    <source>
        <dbReference type="Proteomes" id="UP001075354"/>
    </source>
</evidence>
<evidence type="ECO:0000256" key="10">
    <source>
        <dbReference type="ARBA" id="ARBA00068495"/>
    </source>
</evidence>
<dbReference type="Gene3D" id="2.60.120.920">
    <property type="match status" value="2"/>
</dbReference>
<name>A0AAV7XBD9_9NEOP</name>
<dbReference type="FunFam" id="2.60.120.920:FF:000005">
    <property type="entry name" value="Putative E3 ubiquitin-protein ligase NEURL1B"/>
    <property type="match status" value="2"/>
</dbReference>
<keyword evidence="4" id="KW-0677">Repeat</keyword>
<dbReference type="CDD" id="cd16647">
    <property type="entry name" value="mRING-HC-C3HC5_NEU1"/>
    <property type="match status" value="1"/>
</dbReference>
<dbReference type="Pfam" id="PF07177">
    <property type="entry name" value="Neuralized"/>
    <property type="match status" value="2"/>
</dbReference>
<dbReference type="InterPro" id="IPR043136">
    <property type="entry name" value="B30.2/SPRY_sf"/>
</dbReference>
<feature type="compositionally biased region" description="Pro residues" evidence="12">
    <location>
        <begin position="21"/>
        <end position="31"/>
    </location>
</feature>
<organism evidence="15 16">
    <name type="scientific">Megalurothrips usitatus</name>
    <name type="common">bean blossom thrips</name>
    <dbReference type="NCBI Taxonomy" id="439358"/>
    <lineage>
        <taxon>Eukaryota</taxon>
        <taxon>Metazoa</taxon>
        <taxon>Ecdysozoa</taxon>
        <taxon>Arthropoda</taxon>
        <taxon>Hexapoda</taxon>
        <taxon>Insecta</taxon>
        <taxon>Pterygota</taxon>
        <taxon>Neoptera</taxon>
        <taxon>Paraneoptera</taxon>
        <taxon>Thysanoptera</taxon>
        <taxon>Terebrantia</taxon>
        <taxon>Thripoidea</taxon>
        <taxon>Thripidae</taxon>
        <taxon>Megalurothrips</taxon>
    </lineage>
</organism>
<comment type="function">
    <text evidence="9">Involved in neurogenesis. Interacts with other neurogenic proteins in the specification of the neuroblast versus epidermoblast cell fate.</text>
</comment>
<feature type="region of interest" description="Disordered" evidence="12">
    <location>
        <begin position="314"/>
        <end position="356"/>
    </location>
</feature>
<dbReference type="EMBL" id="JAPTSV010000013">
    <property type="protein sequence ID" value="KAJ1521677.1"/>
    <property type="molecule type" value="Genomic_DNA"/>
</dbReference>
<dbReference type="GO" id="GO:0005634">
    <property type="term" value="C:nucleus"/>
    <property type="evidence" value="ECO:0007669"/>
    <property type="project" value="UniProtKB-SubCell"/>
</dbReference>
<dbReference type="PANTHER" id="PTHR12429">
    <property type="entry name" value="NEURALIZED"/>
    <property type="match status" value="1"/>
</dbReference>
<keyword evidence="8" id="KW-0539">Nucleus</keyword>
<keyword evidence="6" id="KW-0862">Zinc</keyword>
<feature type="domain" description="NHR" evidence="14">
    <location>
        <begin position="374"/>
        <end position="529"/>
    </location>
</feature>
<dbReference type="InterPro" id="IPR013083">
    <property type="entry name" value="Znf_RING/FYVE/PHD"/>
</dbReference>
<dbReference type="FunFam" id="3.30.40.10:FF:000441">
    <property type="entry name" value="Neuralized, isoform B"/>
    <property type="match status" value="1"/>
</dbReference>
<keyword evidence="3" id="KW-0479">Metal-binding</keyword>
<evidence type="ECO:0000256" key="4">
    <source>
        <dbReference type="ARBA" id="ARBA00022737"/>
    </source>
</evidence>
<feature type="compositionally biased region" description="Polar residues" evidence="12">
    <location>
        <begin position="317"/>
        <end position="335"/>
    </location>
</feature>
<accession>A0AAV7XBD9</accession>
<dbReference type="InterPro" id="IPR001841">
    <property type="entry name" value="Znf_RING"/>
</dbReference>
<dbReference type="SMART" id="SM00588">
    <property type="entry name" value="NEUZ"/>
    <property type="match status" value="2"/>
</dbReference>
<evidence type="ECO:0000256" key="5">
    <source>
        <dbReference type="ARBA" id="ARBA00022771"/>
    </source>
</evidence>
<keyword evidence="16" id="KW-1185">Reference proteome</keyword>
<protein>
    <recommendedName>
        <fullName evidence="10">Protein neuralized</fullName>
    </recommendedName>
</protein>
<dbReference type="Proteomes" id="UP001075354">
    <property type="component" value="Chromosome 13"/>
</dbReference>
<evidence type="ECO:0000256" key="1">
    <source>
        <dbReference type="ARBA" id="ARBA00004123"/>
    </source>
</evidence>
<evidence type="ECO:0000256" key="6">
    <source>
        <dbReference type="ARBA" id="ARBA00022833"/>
    </source>
</evidence>
<gene>
    <name evidence="15" type="ORF">ONE63_003320</name>
</gene>
<feature type="region of interest" description="Disordered" evidence="12">
    <location>
        <begin position="19"/>
        <end position="48"/>
    </location>
</feature>
<dbReference type="PANTHER" id="PTHR12429:SF6">
    <property type="entry name" value="PROTEIN NEURALIZED"/>
    <property type="match status" value="1"/>
</dbReference>
<evidence type="ECO:0000256" key="12">
    <source>
        <dbReference type="SAM" id="MobiDB-lite"/>
    </source>
</evidence>
<dbReference type="InterPro" id="IPR006573">
    <property type="entry name" value="NHR_dom"/>
</dbReference>
<feature type="region of interest" description="Disordered" evidence="12">
    <location>
        <begin position="541"/>
        <end position="570"/>
    </location>
</feature>
<dbReference type="Gene3D" id="3.30.40.10">
    <property type="entry name" value="Zinc/RING finger domain, C3HC4 (zinc finger)"/>
    <property type="match status" value="1"/>
</dbReference>
<dbReference type="AlphaFoldDB" id="A0AAV7XBD9"/>
<dbReference type="GO" id="GO:0003677">
    <property type="term" value="F:DNA binding"/>
    <property type="evidence" value="ECO:0007669"/>
    <property type="project" value="UniProtKB-KW"/>
</dbReference>
<feature type="domain" description="NHR" evidence="14">
    <location>
        <begin position="157"/>
        <end position="314"/>
    </location>
</feature>
<comment type="caution">
    <text evidence="15">The sequence shown here is derived from an EMBL/GenBank/DDBJ whole genome shotgun (WGS) entry which is preliminary data.</text>
</comment>
<keyword evidence="2" id="KW-0217">Developmental protein</keyword>
<feature type="compositionally biased region" description="Polar residues" evidence="12">
    <location>
        <begin position="550"/>
        <end position="570"/>
    </location>
</feature>
<sequence length="722" mass="76981">MGATAMAFFNAVSGVTRQPVNPQPAAPPLQPPLGVGPVPGSRSARRHYQQHLQQLQLQQQQMLAPAKLAKGKQVVVAAPSAAAAAAGPSGPSAPSCSSAADDAVVVAQPPLPAPSRCPCTVDELLAPFKSKIRAFKKLKKRLATRSSGSTAPNNLPPLTFNPIHGENIELCFDRRVARRTESFCKAVTFSNRPVLVGEKVYIRFLEISDSWSGVIRMGFTSYDPVTLAASSSGLPRYACPDLTNKPGSWAKALSERFAVQGAVLYFYVTATGDVHFGVNGEDKGFFFGDVETRGPLWAVVDVYGNSTAIELVDPRGNLNNSRRSLTSGEWDSGSSPEHLAHSPALPAGMPGQHHHDQDVLPSPRFQPSGAVFSFLGFHRNRGRNVLLNADRTVATRPDTEFCHGYVFTQRPVVLGERIVVQVLNTEPAYVGALAFGLTSCDPANLSPSELPEDADFLLDRSEYWVVSKDVASAPQRGDELTFSVSHDGEVTISRNGSTPVVFMHVDHSLQLWAFMDVYGSTQRVRLLGSLMDPSLSLAAPSASSVHAHRSQGSSNQSSVDPHTANNTNNGRLSLGSACCSSSSASTAPAHTTGATAEVLQLAANGGTMLVVNLPPNPHTYLHGPPPAAAADADAAAASASTSFGENGHEQPSMQWVGQHAVNTMSGSECSICYERPIDSVLYMCGHMCMCFECAVQQWRGKGGGHCPMCRAVIRDVIRTYKS</sequence>
<evidence type="ECO:0000256" key="9">
    <source>
        <dbReference type="ARBA" id="ARBA00058903"/>
    </source>
</evidence>
<evidence type="ECO:0000256" key="7">
    <source>
        <dbReference type="ARBA" id="ARBA00023125"/>
    </source>
</evidence>
<dbReference type="PROSITE" id="PS51065">
    <property type="entry name" value="NHR"/>
    <property type="match status" value="2"/>
</dbReference>
<evidence type="ECO:0000256" key="3">
    <source>
        <dbReference type="ARBA" id="ARBA00022723"/>
    </source>
</evidence>
<dbReference type="Pfam" id="PF13920">
    <property type="entry name" value="zf-C3HC4_3"/>
    <property type="match status" value="1"/>
</dbReference>
<dbReference type="GO" id="GO:0008270">
    <property type="term" value="F:zinc ion binding"/>
    <property type="evidence" value="ECO:0007669"/>
    <property type="project" value="UniProtKB-KW"/>
</dbReference>
<keyword evidence="7" id="KW-0238">DNA-binding</keyword>
<evidence type="ECO:0000256" key="11">
    <source>
        <dbReference type="PROSITE-ProRule" id="PRU00175"/>
    </source>
</evidence>
<keyword evidence="5 11" id="KW-0863">Zinc-finger</keyword>
<dbReference type="InterPro" id="IPR037962">
    <property type="entry name" value="Neuralized"/>
</dbReference>
<dbReference type="SMART" id="SM00184">
    <property type="entry name" value="RING"/>
    <property type="match status" value="1"/>
</dbReference>
<comment type="subcellular location">
    <subcellularLocation>
        <location evidence="1">Nucleus</location>
    </subcellularLocation>
</comment>
<evidence type="ECO:0000256" key="2">
    <source>
        <dbReference type="ARBA" id="ARBA00022473"/>
    </source>
</evidence>
<dbReference type="GO" id="GO:0061630">
    <property type="term" value="F:ubiquitin protein ligase activity"/>
    <property type="evidence" value="ECO:0007669"/>
    <property type="project" value="TreeGrafter"/>
</dbReference>
<dbReference type="SUPFAM" id="SSF57850">
    <property type="entry name" value="RING/U-box"/>
    <property type="match status" value="1"/>
</dbReference>
<feature type="domain" description="RING-type" evidence="13">
    <location>
        <begin position="669"/>
        <end position="710"/>
    </location>
</feature>
<evidence type="ECO:0000259" key="13">
    <source>
        <dbReference type="PROSITE" id="PS50089"/>
    </source>
</evidence>
<evidence type="ECO:0000313" key="15">
    <source>
        <dbReference type="EMBL" id="KAJ1521677.1"/>
    </source>
</evidence>
<proteinExistence type="predicted"/>
<reference evidence="15" key="1">
    <citation type="submission" date="2022-12" db="EMBL/GenBank/DDBJ databases">
        <title>Chromosome-level genome assembly of the bean flower thrips Megalurothrips usitatus.</title>
        <authorList>
            <person name="Ma L."/>
            <person name="Liu Q."/>
            <person name="Li H."/>
            <person name="Cai W."/>
        </authorList>
    </citation>
    <scope>NUCLEOTIDE SEQUENCE</scope>
    <source>
        <strain evidence="15">Cailab_2022a</strain>
    </source>
</reference>
<evidence type="ECO:0000259" key="14">
    <source>
        <dbReference type="PROSITE" id="PS51065"/>
    </source>
</evidence>
<dbReference type="PROSITE" id="PS50089">
    <property type="entry name" value="ZF_RING_2"/>
    <property type="match status" value="1"/>
</dbReference>
<evidence type="ECO:0000256" key="8">
    <source>
        <dbReference type="ARBA" id="ARBA00023242"/>
    </source>
</evidence>